<organism evidence="1 2">
    <name type="scientific">Pistacia integerrima</name>
    <dbReference type="NCBI Taxonomy" id="434235"/>
    <lineage>
        <taxon>Eukaryota</taxon>
        <taxon>Viridiplantae</taxon>
        <taxon>Streptophyta</taxon>
        <taxon>Embryophyta</taxon>
        <taxon>Tracheophyta</taxon>
        <taxon>Spermatophyta</taxon>
        <taxon>Magnoliopsida</taxon>
        <taxon>eudicotyledons</taxon>
        <taxon>Gunneridae</taxon>
        <taxon>Pentapetalae</taxon>
        <taxon>rosids</taxon>
        <taxon>malvids</taxon>
        <taxon>Sapindales</taxon>
        <taxon>Anacardiaceae</taxon>
        <taxon>Pistacia</taxon>
    </lineage>
</organism>
<keyword evidence="2" id="KW-1185">Reference proteome</keyword>
<reference evidence="2" key="1">
    <citation type="journal article" date="2023" name="G3 (Bethesda)">
        <title>Genome assembly and association tests identify interacting loci associated with vigor, precocity, and sex in interspecific pistachio rootstocks.</title>
        <authorList>
            <person name="Palmer W."/>
            <person name="Jacygrad E."/>
            <person name="Sagayaradj S."/>
            <person name="Cavanaugh K."/>
            <person name="Han R."/>
            <person name="Bertier L."/>
            <person name="Beede B."/>
            <person name="Kafkas S."/>
            <person name="Golino D."/>
            <person name="Preece J."/>
            <person name="Michelmore R."/>
        </authorList>
    </citation>
    <scope>NUCLEOTIDE SEQUENCE [LARGE SCALE GENOMIC DNA]</scope>
</reference>
<evidence type="ECO:0000313" key="1">
    <source>
        <dbReference type="EMBL" id="KAJ0031404.1"/>
    </source>
</evidence>
<evidence type="ECO:0000313" key="2">
    <source>
        <dbReference type="Proteomes" id="UP001163603"/>
    </source>
</evidence>
<gene>
    <name evidence="1" type="ORF">Pint_14096</name>
</gene>
<dbReference type="EMBL" id="CM047743">
    <property type="protein sequence ID" value="KAJ0031404.1"/>
    <property type="molecule type" value="Genomic_DNA"/>
</dbReference>
<proteinExistence type="predicted"/>
<accession>A0ACC0Y8U1</accession>
<name>A0ACC0Y8U1_9ROSI</name>
<dbReference type="Proteomes" id="UP001163603">
    <property type="component" value="Chromosome 8"/>
</dbReference>
<protein>
    <submittedName>
        <fullName evidence="1">Uncharacterized protein</fullName>
    </submittedName>
</protein>
<sequence length="474" mass="51808">MPINKDPTTPPPMIGKIGPYTVFVTPPSTPKPVVDQPVFESPQKVAAPPVQPPPQQFQKPVTVENGSALGFFKNAVTKVQNAHSSLDDHLARWFGLNQSKYQWALDDYYENKGLAGHGNVDFGEIWKGIYLLDLDSNLWQGIQISNPLPGKRKLEKQKKCQTKYRMFNIPVGLGACPDVWGSDYSPLCSSLPTAAAGSALGYESCVPQTIFFCRFQTLNPGSYLLMLDAGISALIIFLLIVIFLKAFEGIHSSSAEAGAGCILRPGDTKSRMVEIDRVLNEIDKPIQFSSHQLRIATDNFSHFLGAGGFGAVYKVCRIEEKDRDTAHRMAMVALWCVQYQPEARPCISVVVKMLEGGLEIPAPKNPFPHLMTQSPVPDLVAKNAMTAELSTLTHNMKFSLLSIFGGSLIPYKFHHLARHQVVLIAAIGPQLPADTYVPGSGSIFYLSSSMATGSSFTCATPIMGKYEIEIATST</sequence>
<comment type="caution">
    <text evidence="1">The sequence shown here is derived from an EMBL/GenBank/DDBJ whole genome shotgun (WGS) entry which is preliminary data.</text>
</comment>